<dbReference type="InterPro" id="IPR002933">
    <property type="entry name" value="Peptidase_M20"/>
</dbReference>
<sequence>MNVKNLIEKNKDYIVEMRRYFHMHPELSFEEFETTKKIAEELEKMGIPYEIPTEEPKTGVIGVIKGGKPGKTVALRADIDALNVTEKNDVEYKSQNVGKMHACGHDTHMAMLLGAAKMLKEVQEDLCGKVYLIFQPAEEVGLGAKYMIRQGNWFEETDNIYGSHIWSGVEAGKISVEAGDRMAAADMFKIKIKGKSGHGSLPNETVDAVVVGSAVVQALQQLVSRNYSPLDSVTVTVGSFHSGNRFNIIAGEAEMEGTNRYFSREIGERIESDMRRVIKGVCDAYGATYELEYKYILGPTINEEKSSKIAEKAVEKVAGKDAVASMQKTTGGEDFSFYLEKKPGCFGFVGCRNSKIGADYPHHNERFNVDESVLAKGAATYAQYAIDFLNGEN</sequence>
<dbReference type="Gene3D" id="3.30.70.360">
    <property type="match status" value="1"/>
</dbReference>
<dbReference type="GO" id="GO:0046872">
    <property type="term" value="F:metal ion binding"/>
    <property type="evidence" value="ECO:0007669"/>
    <property type="project" value="UniProtKB-KW"/>
</dbReference>
<name>A0A1U7M0R8_9FIRM</name>
<dbReference type="GO" id="GO:0019877">
    <property type="term" value="P:diaminopimelate biosynthetic process"/>
    <property type="evidence" value="ECO:0007669"/>
    <property type="project" value="UniProtKB-ARBA"/>
</dbReference>
<dbReference type="EMBL" id="MJIH01000001">
    <property type="protein sequence ID" value="OLR65146.1"/>
    <property type="molecule type" value="Genomic_DNA"/>
</dbReference>
<evidence type="ECO:0000313" key="2">
    <source>
        <dbReference type="EMBL" id="OLR65146.1"/>
    </source>
</evidence>
<keyword evidence="1" id="KW-0464">Manganese</keyword>
<feature type="binding site" evidence="1">
    <location>
        <position position="103"/>
    </location>
    <ligand>
        <name>Mn(2+)</name>
        <dbReference type="ChEBI" id="CHEBI:29035"/>
        <label>2</label>
    </ligand>
</feature>
<dbReference type="AlphaFoldDB" id="A0A1U7M0R8"/>
<reference evidence="2 3" key="1">
    <citation type="journal article" date="2016" name="Appl. Environ. Microbiol.">
        <title>Function and Phylogeny of Bacterial Butyryl Coenzyme A:Acetate Transferases and Their Diversity in the Proximal Colon of Swine.</title>
        <authorList>
            <person name="Trachsel J."/>
            <person name="Bayles D.O."/>
            <person name="Looft T."/>
            <person name="Levine U.Y."/>
            <person name="Allen H.K."/>
        </authorList>
    </citation>
    <scope>NUCLEOTIDE SEQUENCE [LARGE SCALE GENOMIC DNA]</scope>
    <source>
        <strain evidence="2 3">35-6-1</strain>
    </source>
</reference>
<comment type="caution">
    <text evidence="2">The sequence shown here is derived from an EMBL/GenBank/DDBJ whole genome shotgun (WGS) entry which is preliminary data.</text>
</comment>
<feature type="binding site" evidence="1">
    <location>
        <position position="139"/>
    </location>
    <ligand>
        <name>Mn(2+)</name>
        <dbReference type="ChEBI" id="CHEBI:29035"/>
        <label>2</label>
    </ligand>
</feature>
<dbReference type="PANTHER" id="PTHR11014">
    <property type="entry name" value="PEPTIDASE M20 FAMILY MEMBER"/>
    <property type="match status" value="1"/>
</dbReference>
<dbReference type="NCBIfam" id="TIGR01891">
    <property type="entry name" value="amidohydrolases"/>
    <property type="match status" value="1"/>
</dbReference>
<accession>A0A1U7M0R8</accession>
<dbReference type="RefSeq" id="WP_075659789.1">
    <property type="nucleotide sequence ID" value="NZ_JABDSR010000010.1"/>
</dbReference>
<gene>
    <name evidence="2" type="ORF">BIV18_06265</name>
</gene>
<dbReference type="STRING" id="1465756.BIV18_06265"/>
<dbReference type="Pfam" id="PF07687">
    <property type="entry name" value="M20_dimer"/>
    <property type="match status" value="1"/>
</dbReference>
<proteinExistence type="predicted"/>
<protein>
    <submittedName>
        <fullName evidence="2">Peptidase M20</fullName>
    </submittedName>
</protein>
<dbReference type="InterPro" id="IPR017439">
    <property type="entry name" value="Amidohydrolase"/>
</dbReference>
<dbReference type="PIRSF" id="PIRSF005962">
    <property type="entry name" value="Pept_M20D_amidohydro"/>
    <property type="match status" value="1"/>
</dbReference>
<accession>A0A848RJP5</accession>
<feature type="binding site" evidence="1">
    <location>
        <position position="363"/>
    </location>
    <ligand>
        <name>Mn(2+)</name>
        <dbReference type="ChEBI" id="CHEBI:29035"/>
        <label>2</label>
    </ligand>
</feature>
<dbReference type="FunFam" id="3.30.70.360:FF:000001">
    <property type="entry name" value="N-acetyldiaminopimelate deacetylase"/>
    <property type="match status" value="1"/>
</dbReference>
<dbReference type="InterPro" id="IPR036264">
    <property type="entry name" value="Bact_exopeptidase_dim_dom"/>
</dbReference>
<keyword evidence="1" id="KW-0479">Metal-binding</keyword>
<feature type="binding site" evidence="1">
    <location>
        <position position="164"/>
    </location>
    <ligand>
        <name>Mn(2+)</name>
        <dbReference type="ChEBI" id="CHEBI:29035"/>
        <label>2</label>
    </ligand>
</feature>
<dbReference type="GO" id="GO:0050118">
    <property type="term" value="F:N-acetyldiaminopimelate deacetylase activity"/>
    <property type="evidence" value="ECO:0007669"/>
    <property type="project" value="UniProtKB-ARBA"/>
</dbReference>
<evidence type="ECO:0000256" key="1">
    <source>
        <dbReference type="PIRSR" id="PIRSR005962-1"/>
    </source>
</evidence>
<dbReference type="PANTHER" id="PTHR11014:SF63">
    <property type="entry name" value="METALLOPEPTIDASE, PUTATIVE (AFU_ORTHOLOGUE AFUA_6G09600)-RELATED"/>
    <property type="match status" value="1"/>
</dbReference>
<dbReference type="Gene3D" id="3.40.630.10">
    <property type="entry name" value="Zn peptidases"/>
    <property type="match status" value="1"/>
</dbReference>
<dbReference type="InterPro" id="IPR011650">
    <property type="entry name" value="Peptidase_M20_dimer"/>
</dbReference>
<feature type="binding site" evidence="1">
    <location>
        <position position="105"/>
    </location>
    <ligand>
        <name>Mn(2+)</name>
        <dbReference type="ChEBI" id="CHEBI:29035"/>
        <label>2</label>
    </ligand>
</feature>
<dbReference type="Proteomes" id="UP000187166">
    <property type="component" value="Unassembled WGS sequence"/>
</dbReference>
<dbReference type="Pfam" id="PF01546">
    <property type="entry name" value="Peptidase_M20"/>
    <property type="match status" value="1"/>
</dbReference>
<dbReference type="SUPFAM" id="SSF55031">
    <property type="entry name" value="Bacterial exopeptidase dimerisation domain"/>
    <property type="match status" value="1"/>
</dbReference>
<keyword evidence="3" id="KW-1185">Reference proteome</keyword>
<evidence type="ECO:0000313" key="3">
    <source>
        <dbReference type="Proteomes" id="UP000187166"/>
    </source>
</evidence>
<organism evidence="2 3">
    <name type="scientific">Peptoniphilus porci</name>
    <dbReference type="NCBI Taxonomy" id="2652280"/>
    <lineage>
        <taxon>Bacteria</taxon>
        <taxon>Bacillati</taxon>
        <taxon>Bacillota</taxon>
        <taxon>Tissierellia</taxon>
        <taxon>Tissierellales</taxon>
        <taxon>Peptoniphilaceae</taxon>
        <taxon>Peptoniphilus</taxon>
    </lineage>
</organism>
<comment type="cofactor">
    <cofactor evidence="1">
        <name>Mn(2+)</name>
        <dbReference type="ChEBI" id="CHEBI:29035"/>
    </cofactor>
    <text evidence="1">The Mn(2+) ion enhances activity.</text>
</comment>
<dbReference type="SUPFAM" id="SSF53187">
    <property type="entry name" value="Zn-dependent exopeptidases"/>
    <property type="match status" value="1"/>
</dbReference>